<dbReference type="GO" id="GO:0004553">
    <property type="term" value="F:hydrolase activity, hydrolyzing O-glycosyl compounds"/>
    <property type="evidence" value="ECO:0007669"/>
    <property type="project" value="InterPro"/>
</dbReference>
<dbReference type="Gene3D" id="2.60.40.10">
    <property type="entry name" value="Immunoglobulins"/>
    <property type="match status" value="1"/>
</dbReference>
<dbReference type="InterPro" id="IPR004193">
    <property type="entry name" value="Glyco_hydro_13_N"/>
</dbReference>
<sequence>MKSKAKISKIEVSSGAVAPREGVSLKKQNNPADLPIYLFKQGNNFEAYRFFGAHFEEQAGEEGVVFRTWAPHAKEVSVVGE</sequence>
<organism evidence="2">
    <name type="scientific">gut metagenome</name>
    <dbReference type="NCBI Taxonomy" id="749906"/>
    <lineage>
        <taxon>unclassified sequences</taxon>
        <taxon>metagenomes</taxon>
        <taxon>organismal metagenomes</taxon>
    </lineage>
</organism>
<evidence type="ECO:0000313" key="2">
    <source>
        <dbReference type="EMBL" id="EJX04402.1"/>
    </source>
</evidence>
<dbReference type="AlphaFoldDB" id="J9GAR2"/>
<name>J9GAR2_9ZZZZ</name>
<protein>
    <submittedName>
        <fullName evidence="2">1,4-alpha-glucan branching enzyme</fullName>
    </submittedName>
</protein>
<feature type="domain" description="Glycoside hydrolase family 13 N-terminal" evidence="1">
    <location>
        <begin position="51"/>
        <end position="80"/>
    </location>
</feature>
<proteinExistence type="predicted"/>
<comment type="caution">
    <text evidence="2">The sequence shown here is derived from an EMBL/GenBank/DDBJ whole genome shotgun (WGS) entry which is preliminary data.</text>
</comment>
<evidence type="ECO:0000259" key="1">
    <source>
        <dbReference type="Pfam" id="PF02922"/>
    </source>
</evidence>
<reference evidence="2" key="1">
    <citation type="journal article" date="2012" name="PLoS ONE">
        <title>Gene sets for utilization of primary and secondary nutrition supplies in the distal gut of endangered iberian lynx.</title>
        <authorList>
            <person name="Alcaide M."/>
            <person name="Messina E."/>
            <person name="Richter M."/>
            <person name="Bargiela R."/>
            <person name="Peplies J."/>
            <person name="Huws S.A."/>
            <person name="Newbold C.J."/>
            <person name="Golyshin P.N."/>
            <person name="Simon M.A."/>
            <person name="Lopez G."/>
            <person name="Yakimov M.M."/>
            <person name="Ferrer M."/>
        </authorList>
    </citation>
    <scope>NUCLEOTIDE SEQUENCE</scope>
</reference>
<dbReference type="SUPFAM" id="SSF81296">
    <property type="entry name" value="E set domains"/>
    <property type="match status" value="1"/>
</dbReference>
<accession>J9GAR2</accession>
<gene>
    <name evidence="2" type="ORF">EVA_07492</name>
</gene>
<dbReference type="InterPro" id="IPR014756">
    <property type="entry name" value="Ig_E-set"/>
</dbReference>
<dbReference type="Pfam" id="PF02922">
    <property type="entry name" value="CBM_48"/>
    <property type="match status" value="1"/>
</dbReference>
<dbReference type="InterPro" id="IPR013783">
    <property type="entry name" value="Ig-like_fold"/>
</dbReference>
<feature type="non-terminal residue" evidence="2">
    <location>
        <position position="81"/>
    </location>
</feature>
<dbReference type="GO" id="GO:0005975">
    <property type="term" value="P:carbohydrate metabolic process"/>
    <property type="evidence" value="ECO:0007669"/>
    <property type="project" value="InterPro"/>
</dbReference>
<dbReference type="EMBL" id="AMCI01001820">
    <property type="protein sequence ID" value="EJX04402.1"/>
    <property type="molecule type" value="Genomic_DNA"/>
</dbReference>